<gene>
    <name evidence="2" type="ORF">PLICRDRAFT_347906</name>
</gene>
<proteinExistence type="predicted"/>
<reference evidence="2 3" key="1">
    <citation type="submission" date="2014-06" db="EMBL/GenBank/DDBJ databases">
        <title>Evolutionary Origins and Diversification of the Mycorrhizal Mutualists.</title>
        <authorList>
            <consortium name="DOE Joint Genome Institute"/>
            <consortium name="Mycorrhizal Genomics Consortium"/>
            <person name="Kohler A."/>
            <person name="Kuo A."/>
            <person name="Nagy L.G."/>
            <person name="Floudas D."/>
            <person name="Copeland A."/>
            <person name="Barry K.W."/>
            <person name="Cichocki N."/>
            <person name="Veneault-Fourrey C."/>
            <person name="LaButti K."/>
            <person name="Lindquist E.A."/>
            <person name="Lipzen A."/>
            <person name="Lundell T."/>
            <person name="Morin E."/>
            <person name="Murat C."/>
            <person name="Riley R."/>
            <person name="Ohm R."/>
            <person name="Sun H."/>
            <person name="Tunlid A."/>
            <person name="Henrissat B."/>
            <person name="Grigoriev I.V."/>
            <person name="Hibbett D.S."/>
            <person name="Martin F."/>
        </authorList>
    </citation>
    <scope>NUCLEOTIDE SEQUENCE [LARGE SCALE GENOMIC DNA]</scope>
    <source>
        <strain evidence="2 3">FD-325 SS-3</strain>
    </source>
</reference>
<keyword evidence="1" id="KW-1133">Transmembrane helix</keyword>
<dbReference type="HOGENOM" id="CLU_2441791_0_0_1"/>
<feature type="transmembrane region" description="Helical" evidence="1">
    <location>
        <begin position="12"/>
        <end position="33"/>
    </location>
</feature>
<name>A0A0C9SRQ5_PLICR</name>
<dbReference type="EMBL" id="KN832569">
    <property type="protein sequence ID" value="KII84927.1"/>
    <property type="molecule type" value="Genomic_DNA"/>
</dbReference>
<keyword evidence="1" id="KW-0812">Transmembrane</keyword>
<dbReference type="Proteomes" id="UP000053263">
    <property type="component" value="Unassembled WGS sequence"/>
</dbReference>
<sequence length="90" mass="10053">MAGFHTHFTLAFYSPLISQFLSCFVVVLIYVFLAHWYAGLPHFHSYILVPASPWIRSIGILICPLQGPVLGSVSYPWSSFPPCPVSLNPM</sequence>
<evidence type="ECO:0000313" key="2">
    <source>
        <dbReference type="EMBL" id="KII84927.1"/>
    </source>
</evidence>
<keyword evidence="1" id="KW-0472">Membrane</keyword>
<dbReference type="AlphaFoldDB" id="A0A0C9SRQ5"/>
<protein>
    <submittedName>
        <fullName evidence="2">Uncharacterized protein</fullName>
    </submittedName>
</protein>
<accession>A0A0C9SRQ5</accession>
<evidence type="ECO:0000256" key="1">
    <source>
        <dbReference type="SAM" id="Phobius"/>
    </source>
</evidence>
<keyword evidence="3" id="KW-1185">Reference proteome</keyword>
<organism evidence="2 3">
    <name type="scientific">Plicaturopsis crispa FD-325 SS-3</name>
    <dbReference type="NCBI Taxonomy" id="944288"/>
    <lineage>
        <taxon>Eukaryota</taxon>
        <taxon>Fungi</taxon>
        <taxon>Dikarya</taxon>
        <taxon>Basidiomycota</taxon>
        <taxon>Agaricomycotina</taxon>
        <taxon>Agaricomycetes</taxon>
        <taxon>Agaricomycetidae</taxon>
        <taxon>Amylocorticiales</taxon>
        <taxon>Amylocorticiaceae</taxon>
        <taxon>Plicatura</taxon>
        <taxon>Plicaturopsis crispa</taxon>
    </lineage>
</organism>
<evidence type="ECO:0000313" key="3">
    <source>
        <dbReference type="Proteomes" id="UP000053263"/>
    </source>
</evidence>